<organism evidence="6 7">
    <name type="scientific">Methylobacterium goesingense</name>
    <dbReference type="NCBI Taxonomy" id="243690"/>
    <lineage>
        <taxon>Bacteria</taxon>
        <taxon>Pseudomonadati</taxon>
        <taxon>Pseudomonadota</taxon>
        <taxon>Alphaproteobacteria</taxon>
        <taxon>Hyphomicrobiales</taxon>
        <taxon>Methylobacteriaceae</taxon>
        <taxon>Methylobacterium</taxon>
    </lineage>
</organism>
<evidence type="ECO:0000313" key="6">
    <source>
        <dbReference type="EMBL" id="MET3694528.1"/>
    </source>
</evidence>
<sequence>MSRIRSGLFNAYWAGWTGLFIVPLAVLALLGAPPRPIRAFTRLWSRGILFGLKGIVGLTYVEEGRERIPSEPCLIVANHQSAWETLAFLVLVPNVAIVAKRELVAIPIVGWFLRRSPMIIIDRANGTQALRVMIDESRAAIAQGRSVLMFPEGTRGGIAEPVQFKRGVELLYAKLGLPVLPVAVNSGLYWPHGGARHSPGAVTVSYLAPLPPGLSGAEFMQGTQGAIDAELNRWRDPAVPAAPLRAEAS</sequence>
<name>A0ABV2L9K3_9HYPH</name>
<keyword evidence="7" id="KW-1185">Reference proteome</keyword>
<dbReference type="EC" id="2.3.1.51" evidence="6"/>
<comment type="pathway">
    <text evidence="1">Lipid metabolism.</text>
</comment>
<reference evidence="6 7" key="1">
    <citation type="submission" date="2024-06" db="EMBL/GenBank/DDBJ databases">
        <title>Genomic Encyclopedia of Type Strains, Phase IV (KMG-IV): sequencing the most valuable type-strain genomes for metagenomic binning, comparative biology and taxonomic classification.</title>
        <authorList>
            <person name="Goeker M."/>
        </authorList>
    </citation>
    <scope>NUCLEOTIDE SEQUENCE [LARGE SCALE GENOMIC DNA]</scope>
    <source>
        <strain evidence="6 7">DSM 21331</strain>
    </source>
</reference>
<gene>
    <name evidence="6" type="ORF">ABID43_004090</name>
</gene>
<dbReference type="SUPFAM" id="SSF69593">
    <property type="entry name" value="Glycerol-3-phosphate (1)-acyltransferase"/>
    <property type="match status" value="1"/>
</dbReference>
<dbReference type="PANTHER" id="PTHR10434">
    <property type="entry name" value="1-ACYL-SN-GLYCEROL-3-PHOSPHATE ACYLTRANSFERASE"/>
    <property type="match status" value="1"/>
</dbReference>
<dbReference type="InterPro" id="IPR002123">
    <property type="entry name" value="Plipid/glycerol_acylTrfase"/>
</dbReference>
<keyword evidence="4" id="KW-0472">Membrane</keyword>
<keyword evidence="4" id="KW-0812">Transmembrane</keyword>
<dbReference type="Pfam" id="PF01553">
    <property type="entry name" value="Acyltransferase"/>
    <property type="match status" value="1"/>
</dbReference>
<protein>
    <submittedName>
        <fullName evidence="6">1-acyl-sn-glycerol-3-phosphate acyltransferase</fullName>
        <ecNumber evidence="6">2.3.1.51</ecNumber>
    </submittedName>
</protein>
<feature type="transmembrane region" description="Helical" evidence="4">
    <location>
        <begin position="12"/>
        <end position="31"/>
    </location>
</feature>
<dbReference type="SMART" id="SM00563">
    <property type="entry name" value="PlsC"/>
    <property type="match status" value="1"/>
</dbReference>
<dbReference type="PANTHER" id="PTHR10434:SF40">
    <property type="entry name" value="1-ACYL-SN-GLYCEROL-3-PHOSPHATE ACYLTRANSFERASE"/>
    <property type="match status" value="1"/>
</dbReference>
<evidence type="ECO:0000256" key="3">
    <source>
        <dbReference type="ARBA" id="ARBA00023315"/>
    </source>
</evidence>
<dbReference type="RefSeq" id="WP_238280301.1">
    <property type="nucleotide sequence ID" value="NZ_BPQL01000083.1"/>
</dbReference>
<keyword evidence="2 6" id="KW-0808">Transferase</keyword>
<dbReference type="GO" id="GO:0003841">
    <property type="term" value="F:1-acylglycerol-3-phosphate O-acyltransferase activity"/>
    <property type="evidence" value="ECO:0007669"/>
    <property type="project" value="UniProtKB-EC"/>
</dbReference>
<dbReference type="Proteomes" id="UP001549145">
    <property type="component" value="Unassembled WGS sequence"/>
</dbReference>
<proteinExistence type="predicted"/>
<keyword evidence="3 6" id="KW-0012">Acyltransferase</keyword>
<evidence type="ECO:0000256" key="4">
    <source>
        <dbReference type="SAM" id="Phobius"/>
    </source>
</evidence>
<evidence type="ECO:0000256" key="1">
    <source>
        <dbReference type="ARBA" id="ARBA00005189"/>
    </source>
</evidence>
<evidence type="ECO:0000256" key="2">
    <source>
        <dbReference type="ARBA" id="ARBA00022679"/>
    </source>
</evidence>
<comment type="caution">
    <text evidence="6">The sequence shown here is derived from an EMBL/GenBank/DDBJ whole genome shotgun (WGS) entry which is preliminary data.</text>
</comment>
<keyword evidence="4" id="KW-1133">Transmembrane helix</keyword>
<dbReference type="CDD" id="cd07989">
    <property type="entry name" value="LPLAT_AGPAT-like"/>
    <property type="match status" value="1"/>
</dbReference>
<evidence type="ECO:0000313" key="7">
    <source>
        <dbReference type="Proteomes" id="UP001549145"/>
    </source>
</evidence>
<evidence type="ECO:0000259" key="5">
    <source>
        <dbReference type="SMART" id="SM00563"/>
    </source>
</evidence>
<feature type="domain" description="Phospholipid/glycerol acyltransferase" evidence="5">
    <location>
        <begin position="73"/>
        <end position="187"/>
    </location>
</feature>
<accession>A0ABV2L9K3</accession>
<dbReference type="EMBL" id="JBEPMM010000015">
    <property type="protein sequence ID" value="MET3694528.1"/>
    <property type="molecule type" value="Genomic_DNA"/>
</dbReference>